<reference evidence="1 2" key="1">
    <citation type="submission" date="2024-09" db="EMBL/GenBank/DDBJ databases">
        <authorList>
            <person name="Sun Q."/>
            <person name="Mori K."/>
        </authorList>
    </citation>
    <scope>NUCLEOTIDE SEQUENCE [LARGE SCALE GENOMIC DNA]</scope>
    <source>
        <strain evidence="1 2">CCM 7415</strain>
    </source>
</reference>
<protein>
    <submittedName>
        <fullName evidence="1">Uncharacterized protein</fullName>
    </submittedName>
</protein>
<evidence type="ECO:0000313" key="1">
    <source>
        <dbReference type="EMBL" id="MFC0267783.1"/>
    </source>
</evidence>
<comment type="caution">
    <text evidence="1">The sequence shown here is derived from an EMBL/GenBank/DDBJ whole genome shotgun (WGS) entry which is preliminary data.</text>
</comment>
<evidence type="ECO:0000313" key="2">
    <source>
        <dbReference type="Proteomes" id="UP001589814"/>
    </source>
</evidence>
<dbReference type="EMBL" id="JBHLVX010000023">
    <property type="protein sequence ID" value="MFC0267783.1"/>
    <property type="molecule type" value="Genomic_DNA"/>
</dbReference>
<dbReference type="Proteomes" id="UP001589814">
    <property type="component" value="Unassembled WGS sequence"/>
</dbReference>
<organism evidence="1 2">
    <name type="scientific">Kushneria aurantia</name>
    <dbReference type="NCBI Taxonomy" id="504092"/>
    <lineage>
        <taxon>Bacteria</taxon>
        <taxon>Pseudomonadati</taxon>
        <taxon>Pseudomonadota</taxon>
        <taxon>Gammaproteobacteria</taxon>
        <taxon>Oceanospirillales</taxon>
        <taxon>Halomonadaceae</taxon>
        <taxon>Kushneria</taxon>
    </lineage>
</organism>
<gene>
    <name evidence="1" type="ORF">ACFFHW_07235</name>
</gene>
<sequence length="82" mass="9259">MEDRNVRATVTGRHAMSPISYWKAALLAKPGHHAGPAARIEEDDVMAFTIVNNNLLLWHDLTDEFAEPDISTISTVQRFKRL</sequence>
<proteinExistence type="predicted"/>
<accession>A0ABV6G2A2</accession>
<keyword evidence="2" id="KW-1185">Reference proteome</keyword>
<name>A0ABV6G2A2_9GAMM</name>
<dbReference type="RefSeq" id="WP_019951750.1">
    <property type="nucleotide sequence ID" value="NZ_JBHLVX010000023.1"/>
</dbReference>